<evidence type="ECO:0008006" key="12">
    <source>
        <dbReference type="Google" id="ProtNLM"/>
    </source>
</evidence>
<reference evidence="10 11" key="1">
    <citation type="submission" date="2024-09" db="EMBL/GenBank/DDBJ databases">
        <title>A chromosome-level genome assembly of Gray's grenadier anchovy, Coilia grayii.</title>
        <authorList>
            <person name="Fu Z."/>
        </authorList>
    </citation>
    <scope>NUCLEOTIDE SEQUENCE [LARGE SCALE GENOMIC DNA]</scope>
    <source>
        <strain evidence="10">G4</strain>
        <tissue evidence="10">Muscle</tissue>
    </source>
</reference>
<evidence type="ECO:0000256" key="3">
    <source>
        <dbReference type="ARBA" id="ARBA00022771"/>
    </source>
</evidence>
<dbReference type="PANTHER" id="PTHR15835">
    <property type="entry name" value="NUCLEAR-INTERACTING PARTNER OF ALK"/>
    <property type="match status" value="1"/>
</dbReference>
<evidence type="ECO:0000256" key="6">
    <source>
        <dbReference type="ARBA" id="ARBA00044931"/>
    </source>
</evidence>
<feature type="region of interest" description="Disordered" evidence="7">
    <location>
        <begin position="1"/>
        <end position="23"/>
    </location>
</feature>
<evidence type="ECO:0000259" key="9">
    <source>
        <dbReference type="Pfam" id="PF08600"/>
    </source>
</evidence>
<dbReference type="GO" id="GO:0008270">
    <property type="term" value="F:zinc ion binding"/>
    <property type="evidence" value="ECO:0007669"/>
    <property type="project" value="UniProtKB-KW"/>
</dbReference>
<dbReference type="InterPro" id="IPR012935">
    <property type="entry name" value="NuBaID_N"/>
</dbReference>
<evidence type="ECO:0000313" key="11">
    <source>
        <dbReference type="Proteomes" id="UP001591681"/>
    </source>
</evidence>
<evidence type="ECO:0000256" key="4">
    <source>
        <dbReference type="ARBA" id="ARBA00022833"/>
    </source>
</evidence>
<sequence>MATFGGRAVRADTSDRQTKPNFVSPQKIRELLNEGVVSEQSGSNSVQGNSNVIPSNGVGKSLCEATNKDAFFSRVGSYTCLKWPGKPRALSPLRCARYGWINVDCDMLKCSTCQAFLCASIQPASDYQKYEERISEITRQLETQHEKFCSWPDFPCPNSFSMIPVSEPVVLLGTFLERFQSALVLEQQLPAMKPQQLQAMSLTEDAISALLQLIEDEQKKRCGSPAVSSPLRRPSEPLSVQVAACIVALCGWAASSAQLAMNLPILTCSYCMRKVGLWNFLQMENVEGGDRDAPGVASSPPTTPKPGQDGAGDGLTHTSAQTTATPALTSPSPSPSPTLSRMKLRSQDSSRSESVEGNASPLAVRTRSRDTPSPSPSEELLSPLAMGRGKRPMTRSRGGQCEVPSSPQPNMKRPRLSSASSPEGPMNRNAFDPIAQHRDWCPWVCVAEEEALPSTSGSLPEGSEAERPQPGWKAALTLFLSMKHSLNPVGASPSQGAQDKSKRVFTILRQWQNYST</sequence>
<evidence type="ECO:0000256" key="2">
    <source>
        <dbReference type="ARBA" id="ARBA00022723"/>
    </source>
</evidence>
<evidence type="ECO:0000313" key="10">
    <source>
        <dbReference type="EMBL" id="KAL2102649.1"/>
    </source>
</evidence>
<keyword evidence="11" id="KW-1185">Reference proteome</keyword>
<feature type="compositionally biased region" description="Low complexity" evidence="7">
    <location>
        <begin position="322"/>
        <end position="331"/>
    </location>
</feature>
<name>A0ABD1KU06_9TELE</name>
<dbReference type="PANTHER" id="PTHR15835:SF6">
    <property type="entry name" value="ZINC FINGER C3HC-TYPE PROTEIN 1"/>
    <property type="match status" value="1"/>
</dbReference>
<dbReference type="InterPro" id="IPR013909">
    <property type="entry name" value="NuBaID_C"/>
</dbReference>
<keyword evidence="5" id="KW-0539">Nucleus</keyword>
<gene>
    <name evidence="10" type="ORF">ACEWY4_001817</name>
</gene>
<keyword evidence="3" id="KW-0863">Zinc-finger</keyword>
<keyword evidence="2" id="KW-0479">Metal-binding</keyword>
<protein>
    <recommendedName>
        <fullName evidence="12">Nuclear-interacting partner of ALK</fullName>
    </recommendedName>
</protein>
<dbReference type="AlphaFoldDB" id="A0ABD1KU06"/>
<evidence type="ECO:0000256" key="5">
    <source>
        <dbReference type="ARBA" id="ARBA00023242"/>
    </source>
</evidence>
<dbReference type="Pfam" id="PF07967">
    <property type="entry name" value="zf-C3HC"/>
    <property type="match status" value="1"/>
</dbReference>
<feature type="region of interest" description="Disordered" evidence="7">
    <location>
        <begin position="289"/>
        <end position="427"/>
    </location>
</feature>
<feature type="domain" description="C3HC-type" evidence="8">
    <location>
        <begin position="66"/>
        <end position="191"/>
    </location>
</feature>
<keyword evidence="4" id="KW-0862">Zinc</keyword>
<dbReference type="GO" id="GO:0005634">
    <property type="term" value="C:nucleus"/>
    <property type="evidence" value="ECO:0007669"/>
    <property type="project" value="UniProtKB-SubCell"/>
</dbReference>
<comment type="subcellular location">
    <subcellularLocation>
        <location evidence="1">Nucleus</location>
    </subcellularLocation>
</comment>
<evidence type="ECO:0000256" key="1">
    <source>
        <dbReference type="ARBA" id="ARBA00004123"/>
    </source>
</evidence>
<evidence type="ECO:0000259" key="8">
    <source>
        <dbReference type="Pfam" id="PF07967"/>
    </source>
</evidence>
<comment type="function">
    <text evidence="6">Required for proper positioning of a substantial amount of TPR at the nuclear basket (NB) through interaction with TPR.</text>
</comment>
<proteinExistence type="predicted"/>
<dbReference type="Pfam" id="PF08600">
    <property type="entry name" value="NuBaID_C"/>
    <property type="match status" value="1"/>
</dbReference>
<feature type="compositionally biased region" description="Basic and acidic residues" evidence="7">
    <location>
        <begin position="345"/>
        <end position="354"/>
    </location>
</feature>
<dbReference type="Proteomes" id="UP001591681">
    <property type="component" value="Unassembled WGS sequence"/>
</dbReference>
<feature type="compositionally biased region" description="Basic and acidic residues" evidence="7">
    <location>
        <begin position="9"/>
        <end position="18"/>
    </location>
</feature>
<organism evidence="10 11">
    <name type="scientific">Coilia grayii</name>
    <name type="common">Gray's grenadier anchovy</name>
    <dbReference type="NCBI Taxonomy" id="363190"/>
    <lineage>
        <taxon>Eukaryota</taxon>
        <taxon>Metazoa</taxon>
        <taxon>Chordata</taxon>
        <taxon>Craniata</taxon>
        <taxon>Vertebrata</taxon>
        <taxon>Euteleostomi</taxon>
        <taxon>Actinopterygii</taxon>
        <taxon>Neopterygii</taxon>
        <taxon>Teleostei</taxon>
        <taxon>Clupei</taxon>
        <taxon>Clupeiformes</taxon>
        <taxon>Clupeoidei</taxon>
        <taxon>Engraulidae</taxon>
        <taxon>Coilinae</taxon>
        <taxon>Coilia</taxon>
    </lineage>
</organism>
<comment type="caution">
    <text evidence="10">The sequence shown here is derived from an EMBL/GenBank/DDBJ whole genome shotgun (WGS) entry which is preliminary data.</text>
</comment>
<evidence type="ECO:0000256" key="7">
    <source>
        <dbReference type="SAM" id="MobiDB-lite"/>
    </source>
</evidence>
<dbReference type="EMBL" id="JBHFQA010000002">
    <property type="protein sequence ID" value="KAL2102649.1"/>
    <property type="molecule type" value="Genomic_DNA"/>
</dbReference>
<accession>A0ABD1KU06</accession>
<feature type="domain" description="NuBaID C-terminal" evidence="9">
    <location>
        <begin position="244"/>
        <end position="478"/>
    </location>
</feature>